<evidence type="ECO:0000259" key="2">
    <source>
        <dbReference type="PROSITE" id="PS50158"/>
    </source>
</evidence>
<dbReference type="AlphaFoldDB" id="A0A6J8E9B0"/>
<evidence type="ECO:0000256" key="1">
    <source>
        <dbReference type="PROSITE-ProRule" id="PRU00047"/>
    </source>
</evidence>
<reference evidence="3 4" key="1">
    <citation type="submission" date="2020-06" db="EMBL/GenBank/DDBJ databases">
        <authorList>
            <person name="Li R."/>
            <person name="Bekaert M."/>
        </authorList>
    </citation>
    <scope>NUCLEOTIDE SEQUENCE [LARGE SCALE GENOMIC DNA]</scope>
    <source>
        <strain evidence="4">wild</strain>
    </source>
</reference>
<keyword evidence="4" id="KW-1185">Reference proteome</keyword>
<feature type="domain" description="CCHC-type" evidence="2">
    <location>
        <begin position="154"/>
        <end position="169"/>
    </location>
</feature>
<gene>
    <name evidence="3" type="ORF">MCOR_49241</name>
</gene>
<accession>A0A6J8E9B0</accession>
<dbReference type="GO" id="GO:0008270">
    <property type="term" value="F:zinc ion binding"/>
    <property type="evidence" value="ECO:0007669"/>
    <property type="project" value="UniProtKB-KW"/>
</dbReference>
<dbReference type="EMBL" id="CACVKT020008671">
    <property type="protein sequence ID" value="CAC5416646.1"/>
    <property type="molecule type" value="Genomic_DNA"/>
</dbReference>
<dbReference type="Proteomes" id="UP000507470">
    <property type="component" value="Unassembled WGS sequence"/>
</dbReference>
<dbReference type="InterPro" id="IPR001878">
    <property type="entry name" value="Znf_CCHC"/>
</dbReference>
<evidence type="ECO:0000313" key="4">
    <source>
        <dbReference type="Proteomes" id="UP000507470"/>
    </source>
</evidence>
<keyword evidence="1" id="KW-0862">Zinc</keyword>
<name>A0A6J8E9B0_MYTCO</name>
<evidence type="ECO:0000313" key="3">
    <source>
        <dbReference type="EMBL" id="CAC5416646.1"/>
    </source>
</evidence>
<dbReference type="PROSITE" id="PS50158">
    <property type="entry name" value="ZF_CCHC"/>
    <property type="match status" value="1"/>
</dbReference>
<organism evidence="3 4">
    <name type="scientific">Mytilus coruscus</name>
    <name type="common">Sea mussel</name>
    <dbReference type="NCBI Taxonomy" id="42192"/>
    <lineage>
        <taxon>Eukaryota</taxon>
        <taxon>Metazoa</taxon>
        <taxon>Spiralia</taxon>
        <taxon>Lophotrochozoa</taxon>
        <taxon>Mollusca</taxon>
        <taxon>Bivalvia</taxon>
        <taxon>Autobranchia</taxon>
        <taxon>Pteriomorphia</taxon>
        <taxon>Mytilida</taxon>
        <taxon>Mytiloidea</taxon>
        <taxon>Mytilidae</taxon>
        <taxon>Mytilinae</taxon>
        <taxon>Mytilus</taxon>
    </lineage>
</organism>
<keyword evidence="1" id="KW-0479">Metal-binding</keyword>
<dbReference type="GO" id="GO:0003676">
    <property type="term" value="F:nucleic acid binding"/>
    <property type="evidence" value="ECO:0007669"/>
    <property type="project" value="InterPro"/>
</dbReference>
<sequence length="338" mass="38089">MIGSVNDKAIEIKPLKNSVLVYAPSETIRRKKLGLTKLGKFQIKVSKFDTDHKKKITIEAAATKEINENKVTKNRVYKVIPKPVETEILNIKKQENMLRHTGVDIKIVKQLGKAGYLLVTLSDKDSKLKSIPFTSQGQDLEYDLLPYKPNPKFCTKCASLGHYAKQCRKTINTCIKCAGKHATKNCNGKNLKCNNCGSKHQAIDKSCPKYIFQKQLKQKAQQKGETIPKIINSPVSEDETIPKIISTSNVTPGKSYADSVKSKVINNDTDIISDNEANMSPVDNPEINIDQNLNIETENTQIEDQTPSIPNKDRKNISDIRRTIIERQCISNMQYMRQ</sequence>
<keyword evidence="1" id="KW-0863">Zinc-finger</keyword>
<protein>
    <recommendedName>
        <fullName evidence="2">CCHC-type domain-containing protein</fullName>
    </recommendedName>
</protein>
<proteinExistence type="predicted"/>